<feature type="domain" description="ABC transmembrane type-1" evidence="8">
    <location>
        <begin position="78"/>
        <end position="267"/>
    </location>
</feature>
<dbReference type="InterPro" id="IPR035906">
    <property type="entry name" value="MetI-like_sf"/>
</dbReference>
<dbReference type="PANTHER" id="PTHR43386:SF25">
    <property type="entry name" value="PEPTIDE ABC TRANSPORTER PERMEASE PROTEIN"/>
    <property type="match status" value="1"/>
</dbReference>
<proteinExistence type="inferred from homology"/>
<feature type="transmembrane region" description="Helical" evidence="7">
    <location>
        <begin position="247"/>
        <end position="266"/>
    </location>
</feature>
<dbReference type="SUPFAM" id="SSF161098">
    <property type="entry name" value="MetI-like"/>
    <property type="match status" value="1"/>
</dbReference>
<evidence type="ECO:0000256" key="6">
    <source>
        <dbReference type="ARBA" id="ARBA00023136"/>
    </source>
</evidence>
<comment type="caution">
    <text evidence="9">The sequence shown here is derived from an EMBL/GenBank/DDBJ whole genome shotgun (WGS) entry which is preliminary data.</text>
</comment>
<dbReference type="Pfam" id="PF00528">
    <property type="entry name" value="BPD_transp_1"/>
    <property type="match status" value="1"/>
</dbReference>
<keyword evidence="6 7" id="KW-0472">Membrane</keyword>
<comment type="subcellular location">
    <subcellularLocation>
        <location evidence="1 7">Cell membrane</location>
        <topology evidence="1 7">Multi-pass membrane protein</topology>
    </subcellularLocation>
</comment>
<feature type="transmembrane region" description="Helical" evidence="7">
    <location>
        <begin position="20"/>
        <end position="39"/>
    </location>
</feature>
<dbReference type="InterPro" id="IPR050366">
    <property type="entry name" value="BP-dependent_transpt_permease"/>
</dbReference>
<evidence type="ECO:0000256" key="5">
    <source>
        <dbReference type="ARBA" id="ARBA00022989"/>
    </source>
</evidence>
<feature type="transmembrane region" description="Helical" evidence="7">
    <location>
        <begin position="199"/>
        <end position="224"/>
    </location>
</feature>
<feature type="transmembrane region" description="Helical" evidence="7">
    <location>
        <begin position="113"/>
        <end position="139"/>
    </location>
</feature>
<evidence type="ECO:0000256" key="3">
    <source>
        <dbReference type="ARBA" id="ARBA00022475"/>
    </source>
</evidence>
<evidence type="ECO:0000313" key="9">
    <source>
        <dbReference type="EMBL" id="MST33569.1"/>
    </source>
</evidence>
<feature type="transmembrane region" description="Helical" evidence="7">
    <location>
        <begin position="82"/>
        <end position="106"/>
    </location>
</feature>
<evidence type="ECO:0000256" key="1">
    <source>
        <dbReference type="ARBA" id="ARBA00004651"/>
    </source>
</evidence>
<accession>A0ABW9QUN4</accession>
<keyword evidence="3" id="KW-1003">Cell membrane</keyword>
<dbReference type="Gene3D" id="1.10.3720.10">
    <property type="entry name" value="MetI-like"/>
    <property type="match status" value="1"/>
</dbReference>
<comment type="similarity">
    <text evidence="7">Belongs to the binding-protein-dependent transport system permease family.</text>
</comment>
<evidence type="ECO:0000313" key="10">
    <source>
        <dbReference type="Proteomes" id="UP000437736"/>
    </source>
</evidence>
<keyword evidence="10" id="KW-1185">Reference proteome</keyword>
<feature type="non-terminal residue" evidence="9">
    <location>
        <position position="271"/>
    </location>
</feature>
<dbReference type="InterPro" id="IPR000515">
    <property type="entry name" value="MetI-like"/>
</dbReference>
<dbReference type="PROSITE" id="PS50928">
    <property type="entry name" value="ABC_TM1"/>
    <property type="match status" value="1"/>
</dbReference>
<sequence>MSAGGRARWAATLRTPIGAVSAVLVAALVVLAVVAPAAFGHGASTDDVAAALQGPSGRHLLGTDALGRDLLDRVLVATRTSLLMALLATLISTVGGLLLGAVPAVVGRRAGGLVGAFITLTVAFPGLLLAMFLSIIFGLGERGALLAIGLSGVPSVARLAQTLGASIADADYVTAARMLGVRRARVITRHILPNIAEPLVISVTLSIGSALLAFAALSFLGLGVQPPAYDWGELLNQGLSQISTDPAASLGPAVAVVVAGSAFNLLGDAIA</sequence>
<evidence type="ECO:0000259" key="8">
    <source>
        <dbReference type="PROSITE" id="PS50928"/>
    </source>
</evidence>
<name>A0ABW9QUN4_9ACTN</name>
<evidence type="ECO:0000256" key="4">
    <source>
        <dbReference type="ARBA" id="ARBA00022692"/>
    </source>
</evidence>
<dbReference type="PANTHER" id="PTHR43386">
    <property type="entry name" value="OLIGOPEPTIDE TRANSPORT SYSTEM PERMEASE PROTEIN APPC"/>
    <property type="match status" value="1"/>
</dbReference>
<gene>
    <name evidence="9" type="ORF">GHK86_12665</name>
</gene>
<organism evidence="9 10">
    <name type="scientific">Acidiferrimicrobium australe</name>
    <dbReference type="NCBI Taxonomy" id="2664430"/>
    <lineage>
        <taxon>Bacteria</taxon>
        <taxon>Bacillati</taxon>
        <taxon>Actinomycetota</taxon>
        <taxon>Acidimicrobiia</taxon>
        <taxon>Acidimicrobiales</taxon>
        <taxon>Acidimicrobiaceae</taxon>
        <taxon>Acidiferrimicrobium</taxon>
    </lineage>
</organism>
<protein>
    <submittedName>
        <fullName evidence="9">ABC transporter permease subunit</fullName>
    </submittedName>
</protein>
<reference evidence="9 10" key="1">
    <citation type="submission" date="2019-11" db="EMBL/GenBank/DDBJ databases">
        <title>Acidiferrimicrobium australis gen. nov., sp. nov., an acidophilic and obligately heterotrophic, member of the Actinobacteria that catalyses dissimilatory oxido- reduction of iron isolated from metal-rich acidic water in Chile.</title>
        <authorList>
            <person name="Gonzalez D."/>
            <person name="Huber K."/>
            <person name="Hedrich S."/>
            <person name="Rojas-Villalobos C."/>
            <person name="Quatrini R."/>
            <person name="Dinamarca M.A."/>
            <person name="Schwarz A."/>
            <person name="Canales C."/>
            <person name="Nancucheo I."/>
        </authorList>
    </citation>
    <scope>NUCLEOTIDE SEQUENCE [LARGE SCALE GENOMIC DNA]</scope>
    <source>
        <strain evidence="9 10">USS-CCA1</strain>
    </source>
</reference>
<keyword evidence="5 7" id="KW-1133">Transmembrane helix</keyword>
<keyword evidence="2 7" id="KW-0813">Transport</keyword>
<dbReference type="EMBL" id="WJHE01000641">
    <property type="protein sequence ID" value="MST33569.1"/>
    <property type="molecule type" value="Genomic_DNA"/>
</dbReference>
<keyword evidence="4 7" id="KW-0812">Transmembrane</keyword>
<evidence type="ECO:0000256" key="2">
    <source>
        <dbReference type="ARBA" id="ARBA00022448"/>
    </source>
</evidence>
<dbReference type="CDD" id="cd06261">
    <property type="entry name" value="TM_PBP2"/>
    <property type="match status" value="1"/>
</dbReference>
<dbReference type="Proteomes" id="UP000437736">
    <property type="component" value="Unassembled WGS sequence"/>
</dbReference>
<evidence type="ECO:0000256" key="7">
    <source>
        <dbReference type="RuleBase" id="RU363032"/>
    </source>
</evidence>